<dbReference type="AlphaFoldDB" id="A0A2J7QFB1"/>
<dbReference type="EMBL" id="NEVH01015299">
    <property type="protein sequence ID" value="PNF27281.1"/>
    <property type="molecule type" value="Genomic_DNA"/>
</dbReference>
<keyword evidence="5" id="KW-1185">Reference proteome</keyword>
<dbReference type="GO" id="GO:0000281">
    <property type="term" value="P:mitotic cytokinesis"/>
    <property type="evidence" value="ECO:0007669"/>
    <property type="project" value="TreeGrafter"/>
</dbReference>
<feature type="region of interest" description="Disordered" evidence="3">
    <location>
        <begin position="662"/>
        <end position="797"/>
    </location>
</feature>
<protein>
    <recommendedName>
        <fullName evidence="6">Inner centromere protein ARK-binding domain-containing protein</fullName>
    </recommendedName>
</protein>
<dbReference type="GO" id="GO:0032133">
    <property type="term" value="C:chromosome passenger complex"/>
    <property type="evidence" value="ECO:0007669"/>
    <property type="project" value="TreeGrafter"/>
</dbReference>
<organism evidence="4 5">
    <name type="scientific">Cryptotermes secundus</name>
    <dbReference type="NCBI Taxonomy" id="105785"/>
    <lineage>
        <taxon>Eukaryota</taxon>
        <taxon>Metazoa</taxon>
        <taxon>Ecdysozoa</taxon>
        <taxon>Arthropoda</taxon>
        <taxon>Hexapoda</taxon>
        <taxon>Insecta</taxon>
        <taxon>Pterygota</taxon>
        <taxon>Neoptera</taxon>
        <taxon>Polyneoptera</taxon>
        <taxon>Dictyoptera</taxon>
        <taxon>Blattodea</taxon>
        <taxon>Blattoidea</taxon>
        <taxon>Termitoidae</taxon>
        <taxon>Kalotermitidae</taxon>
        <taxon>Cryptotermitinae</taxon>
        <taxon>Cryptotermes</taxon>
    </lineage>
</organism>
<feature type="compositionally biased region" description="Polar residues" evidence="3">
    <location>
        <begin position="312"/>
        <end position="322"/>
    </location>
</feature>
<feature type="region of interest" description="Disordered" evidence="3">
    <location>
        <begin position="423"/>
        <end position="452"/>
    </location>
</feature>
<name>A0A2J7QFB1_9NEOP</name>
<evidence type="ECO:0000256" key="1">
    <source>
        <dbReference type="ARBA" id="ARBA00004496"/>
    </source>
</evidence>
<comment type="caution">
    <text evidence="4">The sequence shown here is derived from an EMBL/GenBank/DDBJ whole genome shotgun (WGS) entry which is preliminary data.</text>
</comment>
<gene>
    <name evidence="4" type="ORF">B7P43_G04696</name>
</gene>
<feature type="compositionally biased region" description="Basic and acidic residues" evidence="3">
    <location>
        <begin position="751"/>
        <end position="797"/>
    </location>
</feature>
<evidence type="ECO:0000313" key="5">
    <source>
        <dbReference type="Proteomes" id="UP000235965"/>
    </source>
</evidence>
<evidence type="ECO:0000256" key="3">
    <source>
        <dbReference type="SAM" id="MobiDB-lite"/>
    </source>
</evidence>
<feature type="compositionally biased region" description="Basic and acidic residues" evidence="3">
    <location>
        <begin position="662"/>
        <end position="742"/>
    </location>
</feature>
<dbReference type="InParanoid" id="A0A2J7QFB1"/>
<dbReference type="Proteomes" id="UP000235965">
    <property type="component" value="Unassembled WGS sequence"/>
</dbReference>
<dbReference type="GO" id="GO:1990385">
    <property type="term" value="C:meiotic spindle midzone"/>
    <property type="evidence" value="ECO:0007669"/>
    <property type="project" value="TreeGrafter"/>
</dbReference>
<dbReference type="OrthoDB" id="6123at2759"/>
<sequence length="959" mass="108601">MMNRVTLNRILGNINQECQAKVDEVRGSFKENLQWLSEISSEIEKFTTKSAFLLPKTPSVKRKLRKRGPIVPIPEGEEVKVVTSEKVVSPHTSCEMRVLRTRSTHTRGTLQSSEMVSPVISKRSTRRAFKDAGKKITEQINMSLITKMRQSIDGGPSHETQVKKHVSSGVIVEDDQLPRKNRRFDVKESALLGDKAVNSKAEDVNVESRLLPQVKRLRMDSITDTISAKRNKNEQVIVLDSPDCVSSSVNDECLESLKVQQKSPTSEFGDTAATSTVKLATSPKEISSVLDDVAVKFADSVEPMKSVCSSPVQEVDSLTSDEPQADRSCIRSPPDVLNGKNKNKSHIVRSNSVHGEKGTELSPCVAEGHCDMISEEVQEKLSEKEISVNEKDKIGNNVTFTKDSEKLERNDVSARFVNVTEAVDQPNSETEAVPEQLAMSHSRPTLRSSATKMVTTQKSVFRPFANEPVRERVAAFERLRTVSEEPVELVLPKQPEQTMRVTRTKTRAMVKAAAESAHTNQEVVTASTEVPQNSHAEMWKASRKSVAKAKKICVARECREKEKIEEFELSKENSMSSFSASKFTTPYGLYNYEKYRKTPLSSSNISNTSANSGSRAFPVGSLSKGHYLVNKQPGNLVVGLDSFLTKQAVKPTLDDIREMKEEEMKRRREKEEEARKKREQKVKEKVEEKRRKREEKMQKVLKAREALEKQKQDAELRIQREKEEKLKQVMQDREERIKEQVQQKKQHAQKKAAEIEERRKQEEAARLAKLKEQEEEQRRLQAERKKEQEDAERQHLQRLAEEKEAAAFREQQALAVAQMQAKLLKEKQAKEKTEAKGKGVPSKAAVMDKTFDMLPSSANVSQAKKAVIPDVDDYGIDSSGASSEDDERPKRPIPFWATKAERMKVLKIQAWKRQKIYDAYFGSAEKTPNLTMMFGVKCVKRTSSAVWRTPPRYSTLPKY</sequence>
<proteinExistence type="predicted"/>
<dbReference type="GO" id="GO:0005634">
    <property type="term" value="C:nucleus"/>
    <property type="evidence" value="ECO:0007669"/>
    <property type="project" value="TreeGrafter"/>
</dbReference>
<dbReference type="GO" id="GO:0051310">
    <property type="term" value="P:metaphase chromosome alignment"/>
    <property type="evidence" value="ECO:0007669"/>
    <property type="project" value="TreeGrafter"/>
</dbReference>
<accession>A0A2J7QFB1</accession>
<dbReference type="STRING" id="105785.A0A2J7QFB1"/>
<dbReference type="PANTHER" id="PTHR13142">
    <property type="entry name" value="INNER CENTROMERE PROTEIN"/>
    <property type="match status" value="1"/>
</dbReference>
<dbReference type="GO" id="GO:0051257">
    <property type="term" value="P:meiotic spindle midzone assembly"/>
    <property type="evidence" value="ECO:0007669"/>
    <property type="project" value="TreeGrafter"/>
</dbReference>
<evidence type="ECO:0008006" key="6">
    <source>
        <dbReference type="Google" id="ProtNLM"/>
    </source>
</evidence>
<dbReference type="GO" id="GO:0030496">
    <property type="term" value="C:midbody"/>
    <property type="evidence" value="ECO:0007669"/>
    <property type="project" value="TreeGrafter"/>
</dbReference>
<keyword evidence="2" id="KW-0963">Cytoplasm</keyword>
<dbReference type="PANTHER" id="PTHR13142:SF1">
    <property type="entry name" value="INNER CENTROMERE PROTEIN"/>
    <property type="match status" value="1"/>
</dbReference>
<reference evidence="4 5" key="1">
    <citation type="submission" date="2017-12" db="EMBL/GenBank/DDBJ databases">
        <title>Hemimetabolous genomes reveal molecular basis of termite eusociality.</title>
        <authorList>
            <person name="Harrison M.C."/>
            <person name="Jongepier E."/>
            <person name="Robertson H.M."/>
            <person name="Arning N."/>
            <person name="Bitard-Feildel T."/>
            <person name="Chao H."/>
            <person name="Childers C.P."/>
            <person name="Dinh H."/>
            <person name="Doddapaneni H."/>
            <person name="Dugan S."/>
            <person name="Gowin J."/>
            <person name="Greiner C."/>
            <person name="Han Y."/>
            <person name="Hu H."/>
            <person name="Hughes D.S.T."/>
            <person name="Huylmans A.-K."/>
            <person name="Kemena C."/>
            <person name="Kremer L.P.M."/>
            <person name="Lee S.L."/>
            <person name="Lopez-Ezquerra A."/>
            <person name="Mallet L."/>
            <person name="Monroy-Kuhn J.M."/>
            <person name="Moser A."/>
            <person name="Murali S.C."/>
            <person name="Muzny D.M."/>
            <person name="Otani S."/>
            <person name="Piulachs M.-D."/>
            <person name="Poelchau M."/>
            <person name="Qu J."/>
            <person name="Schaub F."/>
            <person name="Wada-Katsumata A."/>
            <person name="Worley K.C."/>
            <person name="Xie Q."/>
            <person name="Ylla G."/>
            <person name="Poulsen M."/>
            <person name="Gibbs R.A."/>
            <person name="Schal C."/>
            <person name="Richards S."/>
            <person name="Belles X."/>
            <person name="Korb J."/>
            <person name="Bornberg-Bauer E."/>
        </authorList>
    </citation>
    <scope>NUCLEOTIDE SEQUENCE [LARGE SCALE GENOMIC DNA]</scope>
    <source>
        <tissue evidence="4">Whole body</tissue>
    </source>
</reference>
<feature type="region of interest" description="Disordered" evidence="3">
    <location>
        <begin position="312"/>
        <end position="342"/>
    </location>
</feature>
<dbReference type="GO" id="GO:0000776">
    <property type="term" value="C:kinetochore"/>
    <property type="evidence" value="ECO:0007669"/>
    <property type="project" value="TreeGrafter"/>
</dbReference>
<dbReference type="GO" id="GO:0005737">
    <property type="term" value="C:cytoplasm"/>
    <property type="evidence" value="ECO:0007669"/>
    <property type="project" value="UniProtKB-SubCell"/>
</dbReference>
<evidence type="ECO:0000256" key="2">
    <source>
        <dbReference type="ARBA" id="ARBA00022490"/>
    </source>
</evidence>
<evidence type="ECO:0000313" key="4">
    <source>
        <dbReference type="EMBL" id="PNF27281.1"/>
    </source>
</evidence>
<comment type="subcellular location">
    <subcellularLocation>
        <location evidence="1">Cytoplasm</location>
    </subcellularLocation>
</comment>
<feature type="compositionally biased region" description="Polar residues" evidence="3">
    <location>
        <begin position="442"/>
        <end position="452"/>
    </location>
</feature>